<gene>
    <name evidence="2" type="ordered locus">MTR_5g080460</name>
</gene>
<name>G7KGT2_MEDTR</name>
<dbReference type="Proteomes" id="UP000002051">
    <property type="component" value="Chromosome 5"/>
</dbReference>
<evidence type="ECO:0000256" key="1">
    <source>
        <dbReference type="SAM" id="MobiDB-lite"/>
    </source>
</evidence>
<dbReference type="EnsemblPlants" id="AES99409">
    <property type="protein sequence ID" value="AES99409"/>
    <property type="gene ID" value="MTR_5g080460"/>
</dbReference>
<reference evidence="3" key="3">
    <citation type="submission" date="2015-04" db="UniProtKB">
        <authorList>
            <consortium name="EnsemblPlants"/>
        </authorList>
    </citation>
    <scope>IDENTIFICATION</scope>
    <source>
        <strain evidence="3">cv. Jemalong A17</strain>
    </source>
</reference>
<accession>G7KGT2</accession>
<keyword evidence="4" id="KW-1185">Reference proteome</keyword>
<protein>
    <submittedName>
        <fullName evidence="2 3">Uncharacterized protein</fullName>
    </submittedName>
</protein>
<reference evidence="2 4" key="1">
    <citation type="journal article" date="2011" name="Nature">
        <title>The Medicago genome provides insight into the evolution of rhizobial symbioses.</title>
        <authorList>
            <person name="Young N.D."/>
            <person name="Debelle F."/>
            <person name="Oldroyd G.E."/>
            <person name="Geurts R."/>
            <person name="Cannon S.B."/>
            <person name="Udvardi M.K."/>
            <person name="Benedito V.A."/>
            <person name="Mayer K.F."/>
            <person name="Gouzy J."/>
            <person name="Schoof H."/>
            <person name="Van de Peer Y."/>
            <person name="Proost S."/>
            <person name="Cook D.R."/>
            <person name="Meyers B.C."/>
            <person name="Spannagl M."/>
            <person name="Cheung F."/>
            <person name="De Mita S."/>
            <person name="Krishnakumar V."/>
            <person name="Gundlach H."/>
            <person name="Zhou S."/>
            <person name="Mudge J."/>
            <person name="Bharti A.K."/>
            <person name="Murray J.D."/>
            <person name="Naoumkina M.A."/>
            <person name="Rosen B."/>
            <person name="Silverstein K.A."/>
            <person name="Tang H."/>
            <person name="Rombauts S."/>
            <person name="Zhao P.X."/>
            <person name="Zhou P."/>
            <person name="Barbe V."/>
            <person name="Bardou P."/>
            <person name="Bechner M."/>
            <person name="Bellec A."/>
            <person name="Berger A."/>
            <person name="Berges H."/>
            <person name="Bidwell S."/>
            <person name="Bisseling T."/>
            <person name="Choisne N."/>
            <person name="Couloux A."/>
            <person name="Denny R."/>
            <person name="Deshpande S."/>
            <person name="Dai X."/>
            <person name="Doyle J.J."/>
            <person name="Dudez A.M."/>
            <person name="Farmer A.D."/>
            <person name="Fouteau S."/>
            <person name="Franken C."/>
            <person name="Gibelin C."/>
            <person name="Gish J."/>
            <person name="Goldstein S."/>
            <person name="Gonzalez A.J."/>
            <person name="Green P.J."/>
            <person name="Hallab A."/>
            <person name="Hartog M."/>
            <person name="Hua A."/>
            <person name="Humphray S.J."/>
            <person name="Jeong D.H."/>
            <person name="Jing Y."/>
            <person name="Jocker A."/>
            <person name="Kenton S.M."/>
            <person name="Kim D.J."/>
            <person name="Klee K."/>
            <person name="Lai H."/>
            <person name="Lang C."/>
            <person name="Lin S."/>
            <person name="Macmil S.L."/>
            <person name="Magdelenat G."/>
            <person name="Matthews L."/>
            <person name="McCorrison J."/>
            <person name="Monaghan E.L."/>
            <person name="Mun J.H."/>
            <person name="Najar F.Z."/>
            <person name="Nicholson C."/>
            <person name="Noirot C."/>
            <person name="O'Bleness M."/>
            <person name="Paule C.R."/>
            <person name="Poulain J."/>
            <person name="Prion F."/>
            <person name="Qin B."/>
            <person name="Qu C."/>
            <person name="Retzel E.F."/>
            <person name="Riddle C."/>
            <person name="Sallet E."/>
            <person name="Samain S."/>
            <person name="Samson N."/>
            <person name="Sanders I."/>
            <person name="Saurat O."/>
            <person name="Scarpelli C."/>
            <person name="Schiex T."/>
            <person name="Segurens B."/>
            <person name="Severin A.J."/>
            <person name="Sherrier D.J."/>
            <person name="Shi R."/>
            <person name="Sims S."/>
            <person name="Singer S.R."/>
            <person name="Sinharoy S."/>
            <person name="Sterck L."/>
            <person name="Viollet A."/>
            <person name="Wang B.B."/>
            <person name="Wang K."/>
            <person name="Wang M."/>
            <person name="Wang X."/>
            <person name="Warfsmann J."/>
            <person name="Weissenbach J."/>
            <person name="White D.D."/>
            <person name="White J.D."/>
            <person name="Wiley G.B."/>
            <person name="Wincker P."/>
            <person name="Xing Y."/>
            <person name="Yang L."/>
            <person name="Yao Z."/>
            <person name="Ying F."/>
            <person name="Zhai J."/>
            <person name="Zhou L."/>
            <person name="Zuber A."/>
            <person name="Denarie J."/>
            <person name="Dixon R.A."/>
            <person name="May G.D."/>
            <person name="Schwartz D.C."/>
            <person name="Rogers J."/>
            <person name="Quetier F."/>
            <person name="Town C.D."/>
            <person name="Roe B.A."/>
        </authorList>
    </citation>
    <scope>NUCLEOTIDE SEQUENCE [LARGE SCALE GENOMIC DNA]</scope>
    <source>
        <strain evidence="2">A17</strain>
        <strain evidence="3 4">cv. Jemalong A17</strain>
    </source>
</reference>
<dbReference type="PaxDb" id="3880-AES99409"/>
<proteinExistence type="predicted"/>
<reference evidence="2 4" key="2">
    <citation type="journal article" date="2014" name="BMC Genomics">
        <title>An improved genome release (version Mt4.0) for the model legume Medicago truncatula.</title>
        <authorList>
            <person name="Tang H."/>
            <person name="Krishnakumar V."/>
            <person name="Bidwell S."/>
            <person name="Rosen B."/>
            <person name="Chan A."/>
            <person name="Zhou S."/>
            <person name="Gentzbittel L."/>
            <person name="Childs K.L."/>
            <person name="Yandell M."/>
            <person name="Gundlach H."/>
            <person name="Mayer K.F."/>
            <person name="Schwartz D.C."/>
            <person name="Town C.D."/>
        </authorList>
    </citation>
    <scope>GENOME REANNOTATION</scope>
    <source>
        <strain evidence="3 4">cv. Jemalong A17</strain>
    </source>
</reference>
<evidence type="ECO:0000313" key="2">
    <source>
        <dbReference type="EMBL" id="AES99409.1"/>
    </source>
</evidence>
<organism evidence="2 4">
    <name type="scientific">Medicago truncatula</name>
    <name type="common">Barrel medic</name>
    <name type="synonym">Medicago tribuloides</name>
    <dbReference type="NCBI Taxonomy" id="3880"/>
    <lineage>
        <taxon>Eukaryota</taxon>
        <taxon>Viridiplantae</taxon>
        <taxon>Streptophyta</taxon>
        <taxon>Embryophyta</taxon>
        <taxon>Tracheophyta</taxon>
        <taxon>Spermatophyta</taxon>
        <taxon>Magnoliopsida</taxon>
        <taxon>eudicotyledons</taxon>
        <taxon>Gunneridae</taxon>
        <taxon>Pentapetalae</taxon>
        <taxon>rosids</taxon>
        <taxon>fabids</taxon>
        <taxon>Fabales</taxon>
        <taxon>Fabaceae</taxon>
        <taxon>Papilionoideae</taxon>
        <taxon>50 kb inversion clade</taxon>
        <taxon>NPAAA clade</taxon>
        <taxon>Hologalegina</taxon>
        <taxon>IRL clade</taxon>
        <taxon>Trifolieae</taxon>
        <taxon>Medicago</taxon>
    </lineage>
</organism>
<evidence type="ECO:0000313" key="4">
    <source>
        <dbReference type="Proteomes" id="UP000002051"/>
    </source>
</evidence>
<dbReference type="AlphaFoldDB" id="G7KGT2"/>
<evidence type="ECO:0000313" key="3">
    <source>
        <dbReference type="EnsemblPlants" id="AES99409"/>
    </source>
</evidence>
<sequence>MKSSQIKAHCLSEQAIVGACHLTEARPWHPTSYMWPPTALDEAPHFTEAVRASFLCIRATLRHPQDMIERDEESNINEEISSYNPGRVQDGGYMNKVRNQIGVALMESRNV</sequence>
<feature type="region of interest" description="Disordered" evidence="1">
    <location>
        <begin position="69"/>
        <end position="91"/>
    </location>
</feature>
<dbReference type="HOGENOM" id="CLU_2162170_0_0_1"/>
<dbReference type="EMBL" id="CM001221">
    <property type="protein sequence ID" value="AES99409.1"/>
    <property type="molecule type" value="Genomic_DNA"/>
</dbReference>